<dbReference type="AlphaFoldDB" id="A0A1Y2I928"/>
<dbReference type="Proteomes" id="UP000193067">
    <property type="component" value="Unassembled WGS sequence"/>
</dbReference>
<organism evidence="1 2">
    <name type="scientific">Trametes coccinea (strain BRFM310)</name>
    <name type="common">Pycnoporus coccineus</name>
    <dbReference type="NCBI Taxonomy" id="1353009"/>
    <lineage>
        <taxon>Eukaryota</taxon>
        <taxon>Fungi</taxon>
        <taxon>Dikarya</taxon>
        <taxon>Basidiomycota</taxon>
        <taxon>Agaricomycotina</taxon>
        <taxon>Agaricomycetes</taxon>
        <taxon>Polyporales</taxon>
        <taxon>Polyporaceae</taxon>
        <taxon>Trametes</taxon>
    </lineage>
</organism>
<evidence type="ECO:0000313" key="1">
    <source>
        <dbReference type="EMBL" id="OSC97012.1"/>
    </source>
</evidence>
<protein>
    <submittedName>
        <fullName evidence="1">Uncharacterized protein</fullName>
    </submittedName>
</protein>
<name>A0A1Y2I928_TRAC3</name>
<keyword evidence="2" id="KW-1185">Reference proteome</keyword>
<dbReference type="EMBL" id="KZ084159">
    <property type="protein sequence ID" value="OSC97012.1"/>
    <property type="molecule type" value="Genomic_DNA"/>
</dbReference>
<accession>A0A1Y2I928</accession>
<gene>
    <name evidence="1" type="ORF">PYCCODRAFT_1200763</name>
</gene>
<reference evidence="1 2" key="1">
    <citation type="journal article" date="2015" name="Biotechnol. Biofuels">
        <title>Enhanced degradation of softwood versus hardwood by the white-rot fungus Pycnoporus coccineus.</title>
        <authorList>
            <person name="Couturier M."/>
            <person name="Navarro D."/>
            <person name="Chevret D."/>
            <person name="Henrissat B."/>
            <person name="Piumi F."/>
            <person name="Ruiz-Duenas F.J."/>
            <person name="Martinez A.T."/>
            <person name="Grigoriev I.V."/>
            <person name="Riley R."/>
            <person name="Lipzen A."/>
            <person name="Berrin J.G."/>
            <person name="Master E.R."/>
            <person name="Rosso M.N."/>
        </authorList>
    </citation>
    <scope>NUCLEOTIDE SEQUENCE [LARGE SCALE GENOMIC DNA]</scope>
    <source>
        <strain evidence="1 2">BRFM310</strain>
    </source>
</reference>
<proteinExistence type="predicted"/>
<evidence type="ECO:0000313" key="2">
    <source>
        <dbReference type="Proteomes" id="UP000193067"/>
    </source>
</evidence>
<sequence>MGLYFSLLPNQRIGRSSLCTPRHSRSTPPADSATLTRVLGKMNKGALRDRRDHTERTVRGFMPSGHATLAEPRGASASRNAHTHDGAFGRVHRVYLVHTANLRPSTRRRCTSVLQSWYEPVHAHQSFADRLLPARSPYVDASVTAPCAVAIENDGRTVASTATLCSSEN</sequence>